<dbReference type="PANTHER" id="PTHR15827:SF2">
    <property type="entry name" value="CYCLIN-DEPENDENT KINASE 2-INTERACTING PROTEIN"/>
    <property type="match status" value="1"/>
</dbReference>
<dbReference type="KEGG" id="sfm:108919392"/>
<organism evidence="1 2">
    <name type="scientific">Scleropages formosus</name>
    <name type="common">Asian bonytongue</name>
    <name type="synonym">Osteoglossum formosum</name>
    <dbReference type="NCBI Taxonomy" id="113540"/>
    <lineage>
        <taxon>Eukaryota</taxon>
        <taxon>Metazoa</taxon>
        <taxon>Chordata</taxon>
        <taxon>Craniata</taxon>
        <taxon>Vertebrata</taxon>
        <taxon>Euteleostomi</taxon>
        <taxon>Actinopterygii</taxon>
        <taxon>Neopterygii</taxon>
        <taxon>Teleostei</taxon>
        <taxon>Osteoglossocephala</taxon>
        <taxon>Osteoglossomorpha</taxon>
        <taxon>Osteoglossiformes</taxon>
        <taxon>Osteoglossidae</taxon>
        <taxon>Scleropages</taxon>
    </lineage>
</organism>
<evidence type="ECO:0000313" key="1">
    <source>
        <dbReference type="Ensembl" id="ENSSFOP00015016583.1"/>
    </source>
</evidence>
<dbReference type="CTD" id="51550"/>
<gene>
    <name evidence="1" type="primary">cinp</name>
</gene>
<proteinExistence type="predicted"/>
<dbReference type="GeneTree" id="ENSGT00390000015784"/>
<dbReference type="Ensembl" id="ENSSFOT00015016771.2">
    <property type="protein sequence ID" value="ENSSFOP00015016583.1"/>
    <property type="gene ID" value="ENSSFOG00015010698.2"/>
</dbReference>
<dbReference type="InterPro" id="IPR023250">
    <property type="entry name" value="Cyclin-dep_Kinase_2_interact"/>
</dbReference>
<reference evidence="1 2" key="1">
    <citation type="submission" date="2019-04" db="EMBL/GenBank/DDBJ databases">
        <authorList>
            <consortium name="Wellcome Sanger Institute Data Sharing"/>
        </authorList>
    </citation>
    <scope>NUCLEOTIDE SEQUENCE [LARGE SCALE GENOMIC DNA]</scope>
</reference>
<name>A0A8C9RPY2_SCLFO</name>
<evidence type="ECO:0000313" key="2">
    <source>
        <dbReference type="Proteomes" id="UP000694397"/>
    </source>
</evidence>
<reference evidence="1" key="3">
    <citation type="submission" date="2025-09" db="UniProtKB">
        <authorList>
            <consortium name="Ensembl"/>
        </authorList>
    </citation>
    <scope>IDENTIFICATION</scope>
</reference>
<dbReference type="AlphaFoldDB" id="A0A8C9RPY2"/>
<dbReference type="Proteomes" id="UP000694397">
    <property type="component" value="Chromosome 15"/>
</dbReference>
<accession>A0A8C9RPY2</accession>
<dbReference type="PANTHER" id="PTHR15827">
    <property type="entry name" value="CYCLIN-DEPENDENT KINASE 2-INTERACTING PROTEIN"/>
    <property type="match status" value="1"/>
</dbReference>
<keyword evidence="2" id="KW-1185">Reference proteome</keyword>
<reference evidence="1" key="2">
    <citation type="submission" date="2025-08" db="UniProtKB">
        <authorList>
            <consortium name="Ensembl"/>
        </authorList>
    </citation>
    <scope>IDENTIFICATION</scope>
</reference>
<dbReference type="OrthoDB" id="17066at2759"/>
<dbReference type="GeneID" id="108919392"/>
<dbReference type="RefSeq" id="XP_018582870.1">
    <property type="nucleotide sequence ID" value="XM_018727354.2"/>
</dbReference>
<protein>
    <submittedName>
        <fullName evidence="1">Cyclin dependent kinase 2 interacting protein</fullName>
    </submittedName>
</protein>
<dbReference type="PRINTS" id="PR02040">
    <property type="entry name" value="CDK2IP"/>
</dbReference>
<sequence>MKSAGKERMVESECAPASGRKQMFTGSARKLRDTAADWHNLMLKWERLGDEGSAAATRIVNLSVSKRAEKDVDITAEDDTSFVNERSGSHAELDKDLQDGCNELMNILEKMAHIVFKMEKISSSVKGVCALEKFQQEQGRSSVSPLFQTWPVTRFDEVSSKLYESYKQELALKQTIVKEIAHTSDPDLLLVYLSSWLHQPYIEDNTKLLLESLLLETMHRTL</sequence>